<dbReference type="GO" id="GO:0003677">
    <property type="term" value="F:DNA binding"/>
    <property type="evidence" value="ECO:0007669"/>
    <property type="project" value="UniProtKB-KW"/>
</dbReference>
<dbReference type="AlphaFoldDB" id="A0A7K1SPG9"/>
<dbReference type="GO" id="GO:0006352">
    <property type="term" value="P:DNA-templated transcription initiation"/>
    <property type="evidence" value="ECO:0007669"/>
    <property type="project" value="InterPro"/>
</dbReference>
<dbReference type="PANTHER" id="PTHR43133">
    <property type="entry name" value="RNA POLYMERASE ECF-TYPE SIGMA FACTO"/>
    <property type="match status" value="1"/>
</dbReference>
<dbReference type="NCBIfam" id="TIGR02937">
    <property type="entry name" value="sigma70-ECF"/>
    <property type="match status" value="1"/>
</dbReference>
<dbReference type="Pfam" id="PF08281">
    <property type="entry name" value="Sigma70_r4_2"/>
    <property type="match status" value="1"/>
</dbReference>
<feature type="domain" description="RNA polymerase sigma-70 region 2" evidence="7">
    <location>
        <begin position="27"/>
        <end position="91"/>
    </location>
</feature>
<dbReference type="InterPro" id="IPR013249">
    <property type="entry name" value="RNA_pol_sigma70_r4_t2"/>
</dbReference>
<evidence type="ECO:0000256" key="1">
    <source>
        <dbReference type="ARBA" id="ARBA00010641"/>
    </source>
</evidence>
<evidence type="ECO:0000256" key="6">
    <source>
        <dbReference type="SAM" id="MobiDB-lite"/>
    </source>
</evidence>
<comment type="caution">
    <text evidence="9">The sequence shown here is derived from an EMBL/GenBank/DDBJ whole genome shotgun (WGS) entry which is preliminary data.</text>
</comment>
<keyword evidence="4" id="KW-0238">DNA-binding</keyword>
<dbReference type="InterPro" id="IPR014284">
    <property type="entry name" value="RNA_pol_sigma-70_dom"/>
</dbReference>
<keyword evidence="10" id="KW-1185">Reference proteome</keyword>
<dbReference type="InterPro" id="IPR013325">
    <property type="entry name" value="RNA_pol_sigma_r2"/>
</dbReference>
<dbReference type="InterPro" id="IPR007627">
    <property type="entry name" value="RNA_pol_sigma70_r2"/>
</dbReference>
<feature type="region of interest" description="Disordered" evidence="6">
    <location>
        <begin position="1"/>
        <end position="23"/>
    </location>
</feature>
<dbReference type="SUPFAM" id="SSF88946">
    <property type="entry name" value="Sigma2 domain of RNA polymerase sigma factors"/>
    <property type="match status" value="1"/>
</dbReference>
<gene>
    <name evidence="9" type="ORF">GO755_36725</name>
</gene>
<evidence type="ECO:0000259" key="8">
    <source>
        <dbReference type="Pfam" id="PF08281"/>
    </source>
</evidence>
<evidence type="ECO:0000256" key="5">
    <source>
        <dbReference type="ARBA" id="ARBA00023163"/>
    </source>
</evidence>
<dbReference type="InterPro" id="IPR036388">
    <property type="entry name" value="WH-like_DNA-bd_sf"/>
</dbReference>
<dbReference type="Gene3D" id="1.10.10.10">
    <property type="entry name" value="Winged helix-like DNA-binding domain superfamily/Winged helix DNA-binding domain"/>
    <property type="match status" value="1"/>
</dbReference>
<organism evidence="9 10">
    <name type="scientific">Spirosoma arboris</name>
    <dbReference type="NCBI Taxonomy" id="2682092"/>
    <lineage>
        <taxon>Bacteria</taxon>
        <taxon>Pseudomonadati</taxon>
        <taxon>Bacteroidota</taxon>
        <taxon>Cytophagia</taxon>
        <taxon>Cytophagales</taxon>
        <taxon>Cytophagaceae</taxon>
        <taxon>Spirosoma</taxon>
    </lineage>
</organism>
<proteinExistence type="inferred from homology"/>
<protein>
    <submittedName>
        <fullName evidence="9">Sigma-70 family RNA polymerase sigma factor</fullName>
    </submittedName>
</protein>
<dbReference type="SUPFAM" id="SSF88659">
    <property type="entry name" value="Sigma3 and sigma4 domains of RNA polymerase sigma factors"/>
    <property type="match status" value="1"/>
</dbReference>
<dbReference type="RefSeq" id="WP_157590424.1">
    <property type="nucleotide sequence ID" value="NZ_WPIN01000025.1"/>
</dbReference>
<dbReference type="InterPro" id="IPR013324">
    <property type="entry name" value="RNA_pol_sigma_r3/r4-like"/>
</dbReference>
<reference evidence="9 10" key="1">
    <citation type="submission" date="2019-12" db="EMBL/GenBank/DDBJ databases">
        <title>Spirosoma sp. HMF4905 genome sequencing and assembly.</title>
        <authorList>
            <person name="Kang H."/>
            <person name="Cha I."/>
            <person name="Kim H."/>
            <person name="Joh K."/>
        </authorList>
    </citation>
    <scope>NUCLEOTIDE SEQUENCE [LARGE SCALE GENOMIC DNA]</scope>
    <source>
        <strain evidence="9 10">HMF4905</strain>
    </source>
</reference>
<evidence type="ECO:0000256" key="4">
    <source>
        <dbReference type="ARBA" id="ARBA00023125"/>
    </source>
</evidence>
<accession>A0A7K1SPG9</accession>
<keyword evidence="5" id="KW-0804">Transcription</keyword>
<feature type="domain" description="RNA polymerase sigma factor 70 region 4 type 2" evidence="8">
    <location>
        <begin position="120"/>
        <end position="172"/>
    </location>
</feature>
<dbReference type="GO" id="GO:0016987">
    <property type="term" value="F:sigma factor activity"/>
    <property type="evidence" value="ECO:0007669"/>
    <property type="project" value="UniProtKB-KW"/>
</dbReference>
<name>A0A7K1SPG9_9BACT</name>
<dbReference type="Gene3D" id="1.10.1740.10">
    <property type="match status" value="1"/>
</dbReference>
<keyword evidence="2" id="KW-0805">Transcription regulation</keyword>
<comment type="similarity">
    <text evidence="1">Belongs to the sigma-70 factor family. ECF subfamily.</text>
</comment>
<evidence type="ECO:0000313" key="10">
    <source>
        <dbReference type="Proteomes" id="UP000436006"/>
    </source>
</evidence>
<evidence type="ECO:0000256" key="3">
    <source>
        <dbReference type="ARBA" id="ARBA00023082"/>
    </source>
</evidence>
<evidence type="ECO:0000313" key="9">
    <source>
        <dbReference type="EMBL" id="MVM35620.1"/>
    </source>
</evidence>
<dbReference type="InterPro" id="IPR039425">
    <property type="entry name" value="RNA_pol_sigma-70-like"/>
</dbReference>
<dbReference type="Pfam" id="PF04542">
    <property type="entry name" value="Sigma70_r2"/>
    <property type="match status" value="1"/>
</dbReference>
<dbReference type="Proteomes" id="UP000436006">
    <property type="component" value="Unassembled WGS sequence"/>
</dbReference>
<dbReference type="CDD" id="cd06171">
    <property type="entry name" value="Sigma70_r4"/>
    <property type="match status" value="1"/>
</dbReference>
<keyword evidence="3" id="KW-0731">Sigma factor</keyword>
<sequence length="184" mass="21426">MKQTIRTASQLKEQPQTAPPSDTFDSLYQRYVEKVFQKCLGMTKDTNTAQDYTQDIFIKVFEHFDSFQHRSSFATWLYSISHNHCLDQIRLGKRLTTAPLTHEVASDVADQTDSVEVRLQMLDNLLQRLPAQEVAFLRLKLEEGLSIKEIAARYQLKESTVKMRLKRTRDKLQALYAEQLRTGR</sequence>
<dbReference type="EMBL" id="WPIN01000025">
    <property type="protein sequence ID" value="MVM35620.1"/>
    <property type="molecule type" value="Genomic_DNA"/>
</dbReference>
<evidence type="ECO:0000256" key="2">
    <source>
        <dbReference type="ARBA" id="ARBA00023015"/>
    </source>
</evidence>
<evidence type="ECO:0000259" key="7">
    <source>
        <dbReference type="Pfam" id="PF04542"/>
    </source>
</evidence>
<dbReference type="PANTHER" id="PTHR43133:SF8">
    <property type="entry name" value="RNA POLYMERASE SIGMA FACTOR HI_1459-RELATED"/>
    <property type="match status" value="1"/>
</dbReference>